<dbReference type="OrthoDB" id="275495at2157"/>
<evidence type="ECO:0000313" key="2">
    <source>
        <dbReference type="Proteomes" id="UP000281431"/>
    </source>
</evidence>
<name>A0A3N6NQX4_NATCH</name>
<dbReference type="Proteomes" id="UP000281431">
    <property type="component" value="Unassembled WGS sequence"/>
</dbReference>
<evidence type="ECO:0000313" key="1">
    <source>
        <dbReference type="EMBL" id="RQH02293.1"/>
    </source>
</evidence>
<accession>A0A3N6NQX4</accession>
<comment type="caution">
    <text evidence="1">The sequence shown here is derived from an EMBL/GenBank/DDBJ whole genome shotgun (WGS) entry which is preliminary data.</text>
</comment>
<protein>
    <submittedName>
        <fullName evidence="1">Uncharacterized protein</fullName>
    </submittedName>
</protein>
<proteinExistence type="predicted"/>
<reference evidence="1 2" key="1">
    <citation type="submission" date="2018-10" db="EMBL/GenBank/DDBJ databases">
        <title>Natrarchaeobius chitinivorans gen. nov., sp. nov., and Natrarchaeobius haloalkaliphilus sp. nov., alkaliphilic, chitin-utilizing haloarchaea from hypersaline alkaline lakes.</title>
        <authorList>
            <person name="Sorokin D.Y."/>
            <person name="Elcheninov A.G."/>
            <person name="Kostrikina N.A."/>
            <person name="Bale N.J."/>
            <person name="Sinninghe Damste J.S."/>
            <person name="Khijniak T.V."/>
            <person name="Kublanov I.V."/>
            <person name="Toshchakov S.V."/>
        </authorList>
    </citation>
    <scope>NUCLEOTIDE SEQUENCE [LARGE SCALE GENOMIC DNA]</scope>
    <source>
        <strain evidence="1 2">AArcht7</strain>
    </source>
</reference>
<dbReference type="AlphaFoldDB" id="A0A3N6NQX4"/>
<dbReference type="EMBL" id="REFZ01000002">
    <property type="protein sequence ID" value="RQH02293.1"/>
    <property type="molecule type" value="Genomic_DNA"/>
</dbReference>
<sequence length="184" mass="21438">MSDDGTAPEGIDTDGLALTYEEHERLKSLLHGNRFRTIAYAERRYLVLGAGGDGDVADRRMRVYDRLESRPDATAFRLEDFELTPDELALWASLYEHLCDRATHVVLVVEDYEGGYVWEMGYLFHENVRGKVWVLKRTYDDEKTERTRYDNGMAASHLRLLENADRTHRWRDGDDLERALERVP</sequence>
<keyword evidence="2" id="KW-1185">Reference proteome</keyword>
<organism evidence="1 2">
    <name type="scientific">Natrarchaeobius chitinivorans</name>
    <dbReference type="NCBI Taxonomy" id="1679083"/>
    <lineage>
        <taxon>Archaea</taxon>
        <taxon>Methanobacteriati</taxon>
        <taxon>Methanobacteriota</taxon>
        <taxon>Stenosarchaea group</taxon>
        <taxon>Halobacteria</taxon>
        <taxon>Halobacteriales</taxon>
        <taxon>Natrialbaceae</taxon>
        <taxon>Natrarchaeobius</taxon>
    </lineage>
</organism>
<gene>
    <name evidence="1" type="ORF">EA472_03055</name>
</gene>